<evidence type="ECO:0000313" key="2">
    <source>
        <dbReference type="Proteomes" id="UP000270342"/>
    </source>
</evidence>
<evidence type="ECO:0008006" key="3">
    <source>
        <dbReference type="Google" id="ProtNLM"/>
    </source>
</evidence>
<gene>
    <name evidence="1" type="ORF">D7S86_12075</name>
</gene>
<dbReference type="Proteomes" id="UP000270342">
    <property type="component" value="Unassembled WGS sequence"/>
</dbReference>
<name>A0A494Y115_9BURK</name>
<evidence type="ECO:0000313" key="1">
    <source>
        <dbReference type="EMBL" id="RKP55929.1"/>
    </source>
</evidence>
<reference evidence="1 2" key="1">
    <citation type="submission" date="2018-10" db="EMBL/GenBank/DDBJ databases">
        <title>Robbsia sp. DHC34, isolated from soil.</title>
        <authorList>
            <person name="Gao Z.-H."/>
            <person name="Qiu L.-H."/>
        </authorList>
    </citation>
    <scope>NUCLEOTIDE SEQUENCE [LARGE SCALE GENOMIC DNA]</scope>
    <source>
        <strain evidence="1 2">DHC34</strain>
    </source>
</reference>
<comment type="caution">
    <text evidence="1">The sequence shown here is derived from an EMBL/GenBank/DDBJ whole genome shotgun (WGS) entry which is preliminary data.</text>
</comment>
<dbReference type="AlphaFoldDB" id="A0A494Y115"/>
<organism evidence="1 2">
    <name type="scientific">Pararobbsia silviterrae</name>
    <dbReference type="NCBI Taxonomy" id="1792498"/>
    <lineage>
        <taxon>Bacteria</taxon>
        <taxon>Pseudomonadati</taxon>
        <taxon>Pseudomonadota</taxon>
        <taxon>Betaproteobacteria</taxon>
        <taxon>Burkholderiales</taxon>
        <taxon>Burkholderiaceae</taxon>
        <taxon>Pararobbsia</taxon>
    </lineage>
</organism>
<accession>A0A494Y115</accession>
<dbReference type="EMBL" id="RBZU01000004">
    <property type="protein sequence ID" value="RKP55929.1"/>
    <property type="molecule type" value="Genomic_DNA"/>
</dbReference>
<dbReference type="SUPFAM" id="SSF69754">
    <property type="entry name" value="Ribosome binding protein Y (YfiA homologue)"/>
    <property type="match status" value="1"/>
</dbReference>
<protein>
    <recommendedName>
        <fullName evidence="3">HPF/RaiA family ribosome-associated protein</fullName>
    </recommendedName>
</protein>
<sequence>MFAYVSMVRIVGVDNEAKMRTPGVDRSARHPHDNRTRASIDASIKTNIRAPGIALDWILSRDSREQEITMEIRIQMSNLSLTDRERTSIRMHVHARIERAFARIGRRIRHVDVYLNDVNGPRGGPDKRCVIKVDTHGTEPVVAHGLDRNVFGLVNHLTMTAVRGTIERIRRTRDDAMIRKMDGTP</sequence>
<keyword evidence="2" id="KW-1185">Reference proteome</keyword>
<dbReference type="InterPro" id="IPR036567">
    <property type="entry name" value="RHF-like"/>
</dbReference>
<proteinExistence type="predicted"/>